<accession>A0A3N6UTL8</accession>
<keyword evidence="6" id="KW-0966">Cell projection</keyword>
<evidence type="ECO:0000256" key="1">
    <source>
        <dbReference type="ARBA" id="ARBA00004514"/>
    </source>
</evidence>
<dbReference type="InterPro" id="IPR008622">
    <property type="entry name" value="FliT"/>
</dbReference>
<evidence type="ECO:0000256" key="3">
    <source>
        <dbReference type="ARBA" id="ARBA00022795"/>
    </source>
</evidence>
<evidence type="ECO:0000313" key="6">
    <source>
        <dbReference type="EMBL" id="RQM39299.1"/>
    </source>
</evidence>
<keyword evidence="3" id="KW-1005">Bacterial flagellum biogenesis</keyword>
<keyword evidence="4" id="KW-0143">Chaperone</keyword>
<organism evidence="6 7">
    <name type="scientific">Erwinia psidii</name>
    <dbReference type="NCBI Taxonomy" id="69224"/>
    <lineage>
        <taxon>Bacteria</taxon>
        <taxon>Pseudomonadati</taxon>
        <taxon>Pseudomonadota</taxon>
        <taxon>Gammaproteobacteria</taxon>
        <taxon>Enterobacterales</taxon>
        <taxon>Erwiniaceae</taxon>
        <taxon>Erwinia</taxon>
    </lineage>
</organism>
<evidence type="ECO:0000256" key="5">
    <source>
        <dbReference type="ARBA" id="ARBA00093797"/>
    </source>
</evidence>
<keyword evidence="6" id="KW-0969">Cilium</keyword>
<keyword evidence="6" id="KW-0282">Flagellum</keyword>
<dbReference type="Pfam" id="PF05400">
    <property type="entry name" value="FliT"/>
    <property type="match status" value="1"/>
</dbReference>
<protein>
    <recommendedName>
        <fullName evidence="5">Flagellar protein FliT</fullName>
    </recommendedName>
</protein>
<gene>
    <name evidence="6" type="primary">fliT</name>
    <name evidence="6" type="ORF">EB241_06000</name>
</gene>
<keyword evidence="7" id="KW-1185">Reference proteome</keyword>
<comment type="caution">
    <text evidence="6">The sequence shown here is derived from an EMBL/GenBank/DDBJ whole genome shotgun (WGS) entry which is preliminary data.</text>
</comment>
<comment type="subcellular location">
    <subcellularLocation>
        <location evidence="1">Cytoplasm</location>
        <location evidence="1">Cytosol</location>
    </subcellularLocation>
</comment>
<evidence type="ECO:0000313" key="7">
    <source>
        <dbReference type="Proteomes" id="UP000279457"/>
    </source>
</evidence>
<evidence type="ECO:0000256" key="4">
    <source>
        <dbReference type="ARBA" id="ARBA00023186"/>
    </source>
</evidence>
<dbReference type="Proteomes" id="UP000279457">
    <property type="component" value="Unassembled WGS sequence"/>
</dbReference>
<proteinExistence type="predicted"/>
<keyword evidence="2" id="KW-0963">Cytoplasm</keyword>
<evidence type="ECO:0000256" key="2">
    <source>
        <dbReference type="ARBA" id="ARBA00022490"/>
    </source>
</evidence>
<name>A0A3N6UTL8_9GAMM</name>
<sequence length="122" mass="13737">MNIAPHMLTIYQQLLVLSQTMLRLASEGSWEELIEMEVVYVSAVEKLAECTRQTPVPIHVQDQLRPVLQHILDNEAEVKNLLQARMTELSSLIGQASRQKSVNKAYTRVQGVVLFPQEPGGI</sequence>
<dbReference type="OrthoDB" id="6494117at2"/>
<reference evidence="6 7" key="1">
    <citation type="submission" date="2018-10" db="EMBL/GenBank/DDBJ databases">
        <title>Draft genome sequence for the type isolate of Erwinia psidii, agent causal of bacterial blight in guava (Psidium guajava) and wilt and die-back of Eucalyptus spp.</title>
        <authorList>
            <person name="Hermenegildo P.S."/>
            <person name="Santos S.A."/>
            <person name="Guimaraes L.M.S."/>
            <person name="Vidigal P.M.P."/>
            <person name="Pereira I.C."/>
            <person name="Badel J.L."/>
            <person name="Alfenas-Zerbini P."/>
            <person name="Ferreira M.A.S.V."/>
            <person name="Alfenas A.C."/>
        </authorList>
    </citation>
    <scope>NUCLEOTIDE SEQUENCE [LARGE SCALE GENOMIC DNA]</scope>
    <source>
        <strain evidence="6 7">IBSBF 435</strain>
    </source>
</reference>
<dbReference type="NCBIfam" id="NF007836">
    <property type="entry name" value="PRK10548.1"/>
    <property type="match status" value="1"/>
</dbReference>
<dbReference type="AlphaFoldDB" id="A0A3N6UTL8"/>
<dbReference type="RefSeq" id="WP_124232274.1">
    <property type="nucleotide sequence ID" value="NZ_RHHM01000003.1"/>
</dbReference>
<dbReference type="EMBL" id="RHHM01000003">
    <property type="protein sequence ID" value="RQM39299.1"/>
    <property type="molecule type" value="Genomic_DNA"/>
</dbReference>
<dbReference type="Gene3D" id="1.20.58.380">
    <property type="entry name" value="Flagellar protein flit"/>
    <property type="match status" value="1"/>
</dbReference>
<dbReference type="GO" id="GO:0044781">
    <property type="term" value="P:bacterial-type flagellum organization"/>
    <property type="evidence" value="ECO:0007669"/>
    <property type="project" value="UniProtKB-KW"/>
</dbReference>